<dbReference type="PANTHER" id="PTHR48426:SF1">
    <property type="entry name" value="CHROMATIN TARGET OF PRMT1 PROTEIN"/>
    <property type="match status" value="1"/>
</dbReference>
<sequence length="243" mass="27563">MTAQIPAMNSTTKITLSDRFTQYQKMRLKPTTVSDLRAKTTSVHQASAVNRRLVQELENRPSLQAAISKPNSISVMQRLGPCNVKSRLNLEVMRDGGDPRRFLGRSSGLRGGFGRDDQFRGGIARQSCFMGSRGAGVARRGRHERPFRDFRGNREFGRGGVARDDRGAFDEDRRSIHANRLRNGDRGSLKREGRGRVRDLHRGRGLNVSITEELLNYQLDEYMSKCSSNRDQEKVKYMDQDDS</sequence>
<name>A0ABD3XFB1_SINWO</name>
<dbReference type="InterPro" id="IPR052656">
    <property type="entry name" value="CTOP_PRMT1"/>
</dbReference>
<accession>A0ABD3XFB1</accession>
<evidence type="ECO:0008006" key="3">
    <source>
        <dbReference type="Google" id="ProtNLM"/>
    </source>
</evidence>
<protein>
    <recommendedName>
        <fullName evidence="3">Chromatin target of PRMT1 protein C-terminal domain-containing protein</fullName>
    </recommendedName>
</protein>
<gene>
    <name evidence="1" type="ORF">ACJMK2_025058</name>
</gene>
<dbReference type="AlphaFoldDB" id="A0ABD3XFB1"/>
<dbReference type="PANTHER" id="PTHR48426">
    <property type="entry name" value="CHROMATIN TARGET OF PRMT1 PROTEIN"/>
    <property type="match status" value="1"/>
</dbReference>
<comment type="caution">
    <text evidence="1">The sequence shown here is derived from an EMBL/GenBank/DDBJ whole genome shotgun (WGS) entry which is preliminary data.</text>
</comment>
<keyword evidence="2" id="KW-1185">Reference proteome</keyword>
<evidence type="ECO:0000313" key="1">
    <source>
        <dbReference type="EMBL" id="KAL3884959.1"/>
    </source>
</evidence>
<dbReference type="EMBL" id="JBJQND010000002">
    <property type="protein sequence ID" value="KAL3884959.1"/>
    <property type="molecule type" value="Genomic_DNA"/>
</dbReference>
<evidence type="ECO:0000313" key="2">
    <source>
        <dbReference type="Proteomes" id="UP001634394"/>
    </source>
</evidence>
<reference evidence="1 2" key="1">
    <citation type="submission" date="2024-11" db="EMBL/GenBank/DDBJ databases">
        <title>Chromosome-level genome assembly of the freshwater bivalve Anodonta woodiana.</title>
        <authorList>
            <person name="Chen X."/>
        </authorList>
    </citation>
    <scope>NUCLEOTIDE SEQUENCE [LARGE SCALE GENOMIC DNA]</scope>
    <source>
        <strain evidence="1">MN2024</strain>
        <tissue evidence="1">Gills</tissue>
    </source>
</reference>
<organism evidence="1 2">
    <name type="scientific">Sinanodonta woodiana</name>
    <name type="common">Chinese pond mussel</name>
    <name type="synonym">Anodonta woodiana</name>
    <dbReference type="NCBI Taxonomy" id="1069815"/>
    <lineage>
        <taxon>Eukaryota</taxon>
        <taxon>Metazoa</taxon>
        <taxon>Spiralia</taxon>
        <taxon>Lophotrochozoa</taxon>
        <taxon>Mollusca</taxon>
        <taxon>Bivalvia</taxon>
        <taxon>Autobranchia</taxon>
        <taxon>Heteroconchia</taxon>
        <taxon>Palaeoheterodonta</taxon>
        <taxon>Unionida</taxon>
        <taxon>Unionoidea</taxon>
        <taxon>Unionidae</taxon>
        <taxon>Unioninae</taxon>
        <taxon>Sinanodonta</taxon>
    </lineage>
</organism>
<proteinExistence type="predicted"/>
<dbReference type="Proteomes" id="UP001634394">
    <property type="component" value="Unassembled WGS sequence"/>
</dbReference>